<gene>
    <name evidence="2" type="ORF">PR048_020328</name>
</gene>
<evidence type="ECO:0000313" key="2">
    <source>
        <dbReference type="EMBL" id="KAJ8879720.1"/>
    </source>
</evidence>
<organism evidence="2 3">
    <name type="scientific">Dryococelus australis</name>
    <dbReference type="NCBI Taxonomy" id="614101"/>
    <lineage>
        <taxon>Eukaryota</taxon>
        <taxon>Metazoa</taxon>
        <taxon>Ecdysozoa</taxon>
        <taxon>Arthropoda</taxon>
        <taxon>Hexapoda</taxon>
        <taxon>Insecta</taxon>
        <taxon>Pterygota</taxon>
        <taxon>Neoptera</taxon>
        <taxon>Polyneoptera</taxon>
        <taxon>Phasmatodea</taxon>
        <taxon>Verophasmatodea</taxon>
        <taxon>Anareolatae</taxon>
        <taxon>Phasmatidae</taxon>
        <taxon>Eurycanthinae</taxon>
        <taxon>Dryococelus</taxon>
    </lineage>
</organism>
<feature type="compositionally biased region" description="Basic and acidic residues" evidence="1">
    <location>
        <begin position="149"/>
        <end position="162"/>
    </location>
</feature>
<protein>
    <submittedName>
        <fullName evidence="2">Uncharacterized protein</fullName>
    </submittedName>
</protein>
<name>A0ABQ9H5Z6_9NEOP</name>
<accession>A0ABQ9H5Z6</accession>
<dbReference type="Proteomes" id="UP001159363">
    <property type="component" value="Chromosome 6"/>
</dbReference>
<evidence type="ECO:0000313" key="3">
    <source>
        <dbReference type="Proteomes" id="UP001159363"/>
    </source>
</evidence>
<proteinExistence type="predicted"/>
<evidence type="ECO:0000256" key="1">
    <source>
        <dbReference type="SAM" id="MobiDB-lite"/>
    </source>
</evidence>
<comment type="caution">
    <text evidence="2">The sequence shown here is derived from an EMBL/GenBank/DDBJ whole genome shotgun (WGS) entry which is preliminary data.</text>
</comment>
<feature type="region of interest" description="Disordered" evidence="1">
    <location>
        <begin position="131"/>
        <end position="162"/>
    </location>
</feature>
<dbReference type="EMBL" id="JARBHB010000007">
    <property type="protein sequence ID" value="KAJ8879720.1"/>
    <property type="molecule type" value="Genomic_DNA"/>
</dbReference>
<reference evidence="2 3" key="1">
    <citation type="submission" date="2023-02" db="EMBL/GenBank/DDBJ databases">
        <title>LHISI_Scaffold_Assembly.</title>
        <authorList>
            <person name="Stuart O.P."/>
            <person name="Cleave R."/>
            <person name="Magrath M.J.L."/>
            <person name="Mikheyev A.S."/>
        </authorList>
    </citation>
    <scope>NUCLEOTIDE SEQUENCE [LARGE SCALE GENOMIC DNA]</scope>
    <source>
        <strain evidence="2">Daus_M_001</strain>
        <tissue evidence="2">Leg muscle</tissue>
    </source>
</reference>
<keyword evidence="3" id="KW-1185">Reference proteome</keyword>
<sequence>MGENPIHFLNRFEEYASVFGLTYADMLRCLTLSFRNAAYYLWEINKPATSTKMISKKNPPLISETRKYRSTCGLSYTVSDLFLAEAKSWKFRHLYPPLLDEEFVQNVRNEFYSQGCQGGWRSNFRKNRGQRYRNGWRNQIGNPWKPRRRDSDSDREHSHRSS</sequence>